<protein>
    <recommendedName>
        <fullName evidence="4">Fibrous sheath-interacting protein 1</fullName>
    </recommendedName>
</protein>
<comment type="caution">
    <text evidence="2">The sequence shown here is derived from an EMBL/GenBank/DDBJ whole genome shotgun (WGS) entry which is preliminary data.</text>
</comment>
<evidence type="ECO:0008006" key="4">
    <source>
        <dbReference type="Google" id="ProtNLM"/>
    </source>
</evidence>
<reference evidence="2 3" key="1">
    <citation type="journal article" date="2018" name="Elife">
        <title>Firefly genomes illuminate parallel origins of bioluminescence in beetles.</title>
        <authorList>
            <person name="Fallon T.R."/>
            <person name="Lower S.E."/>
            <person name="Chang C.H."/>
            <person name="Bessho-Uehara M."/>
            <person name="Martin G.J."/>
            <person name="Bewick A.J."/>
            <person name="Behringer M."/>
            <person name="Debat H.J."/>
            <person name="Wong I."/>
            <person name="Day J.C."/>
            <person name="Suvorov A."/>
            <person name="Silva C.J."/>
            <person name="Stanger-Hall K.F."/>
            <person name="Hall D.W."/>
            <person name="Schmitz R.J."/>
            <person name="Nelson D.R."/>
            <person name="Lewis S.M."/>
            <person name="Shigenobu S."/>
            <person name="Bybee S.M."/>
            <person name="Larracuente A.M."/>
            <person name="Oba Y."/>
            <person name="Weng J.K."/>
        </authorList>
    </citation>
    <scope>NUCLEOTIDE SEQUENCE [LARGE SCALE GENOMIC DNA]</scope>
    <source>
        <strain evidence="2">1611_PpyrPB1</strain>
        <tissue evidence="2">Whole body</tissue>
    </source>
</reference>
<evidence type="ECO:0000256" key="1">
    <source>
        <dbReference type="SAM" id="MobiDB-lite"/>
    </source>
</evidence>
<feature type="compositionally biased region" description="Basic and acidic residues" evidence="1">
    <location>
        <begin position="259"/>
        <end position="273"/>
    </location>
</feature>
<dbReference type="AlphaFoldDB" id="A0A5N4B5E8"/>
<evidence type="ECO:0000313" key="3">
    <source>
        <dbReference type="Proteomes" id="UP000327044"/>
    </source>
</evidence>
<dbReference type="InParanoid" id="A0A5N4B5E8"/>
<dbReference type="Proteomes" id="UP000327044">
    <property type="component" value="Unassembled WGS sequence"/>
</dbReference>
<sequence>MTSQAERIKAFKLAQHARLRKQDEEEQWISSEELCTEGSSDEESHASTTSHRKMKRNKPQKRGISPLAQLPKKESTSSNLQESKYLFPERVQSVDKANSQKSVDSKNSESEESIDESEMEKMIQWRPKRGSIKLPDFPEETTQDHLSKMDYGLYTEMSIVVRRLNQRPLTQKCHLVSHETIAEEYLPKQPIQDTSSATVSTLSANMFQLDSKINEKDLLYQVAKFYSMAKSSLTDEEKLKLETLLADDSEESPTSNTNHVEKSEKANETHSEEDSSDYNYFKMKTEEKSLMANLTTQLQEILHSYGEDCNKLETSEGDVLECADNEGKFWKHDQLQQRLEHIQKRLNQIAVKDAEEQERLSSIHLNSNE</sequence>
<dbReference type="EMBL" id="VVIM01000001">
    <property type="protein sequence ID" value="KAB0804773.1"/>
    <property type="molecule type" value="Genomic_DNA"/>
</dbReference>
<feature type="compositionally biased region" description="Basic residues" evidence="1">
    <location>
        <begin position="50"/>
        <end position="61"/>
    </location>
</feature>
<name>A0A5N4B5E8_PHOPY</name>
<evidence type="ECO:0000313" key="2">
    <source>
        <dbReference type="EMBL" id="KAB0804773.1"/>
    </source>
</evidence>
<feature type="region of interest" description="Disordered" evidence="1">
    <location>
        <begin position="244"/>
        <end position="277"/>
    </location>
</feature>
<gene>
    <name evidence="2" type="ORF">PPYR_01743</name>
</gene>
<feature type="region of interest" description="Disordered" evidence="1">
    <location>
        <begin position="16"/>
        <end position="121"/>
    </location>
</feature>
<accession>A0A5N4B5E8</accession>
<organism evidence="2 3">
    <name type="scientific">Photinus pyralis</name>
    <name type="common">Common eastern firefly</name>
    <name type="synonym">Lampyris pyralis</name>
    <dbReference type="NCBI Taxonomy" id="7054"/>
    <lineage>
        <taxon>Eukaryota</taxon>
        <taxon>Metazoa</taxon>
        <taxon>Ecdysozoa</taxon>
        <taxon>Arthropoda</taxon>
        <taxon>Hexapoda</taxon>
        <taxon>Insecta</taxon>
        <taxon>Pterygota</taxon>
        <taxon>Neoptera</taxon>
        <taxon>Endopterygota</taxon>
        <taxon>Coleoptera</taxon>
        <taxon>Polyphaga</taxon>
        <taxon>Elateriformia</taxon>
        <taxon>Elateroidea</taxon>
        <taxon>Lampyridae</taxon>
        <taxon>Lampyrinae</taxon>
        <taxon>Photinus</taxon>
    </lineage>
</organism>
<keyword evidence="3" id="KW-1185">Reference proteome</keyword>
<proteinExistence type="predicted"/>